<evidence type="ECO:0000313" key="2">
    <source>
        <dbReference type="EMBL" id="QJH98817.1"/>
    </source>
</evidence>
<sequence length="95" mass="10976">MTRHRWYVGLVTRIGLVLEPVVYTKILDRHLKGYTIYDAQGRWEGQNEASLIIEVIGELDTIPGKDGTWLAKELKYFGDQNTVLYTQDEVQTTFV</sequence>
<proteinExistence type="predicted"/>
<evidence type="ECO:0000313" key="1">
    <source>
        <dbReference type="EMBL" id="QJA49353.1"/>
    </source>
</evidence>
<reference evidence="1" key="1">
    <citation type="submission" date="2020-03" db="EMBL/GenBank/DDBJ databases">
        <title>The deep terrestrial virosphere.</title>
        <authorList>
            <person name="Holmfeldt K."/>
            <person name="Nilsson E."/>
            <person name="Simone D."/>
            <person name="Lopez-Fernandez M."/>
            <person name="Wu X."/>
            <person name="de Brujin I."/>
            <person name="Lundin D."/>
            <person name="Andersson A."/>
            <person name="Bertilsson S."/>
            <person name="Dopson M."/>
        </authorList>
    </citation>
    <scope>NUCLEOTIDE SEQUENCE</scope>
    <source>
        <strain evidence="1">TM448A01315</strain>
        <strain evidence="2">TM448B01398</strain>
    </source>
</reference>
<gene>
    <name evidence="1" type="ORF">TM448A01315_0014</name>
    <name evidence="2" type="ORF">TM448B01398_0027</name>
</gene>
<dbReference type="EMBL" id="MT144753">
    <property type="protein sequence ID" value="QJH98817.1"/>
    <property type="molecule type" value="Genomic_DNA"/>
</dbReference>
<dbReference type="EMBL" id="MT144132">
    <property type="protein sequence ID" value="QJA49353.1"/>
    <property type="molecule type" value="Genomic_DNA"/>
</dbReference>
<protein>
    <submittedName>
        <fullName evidence="1">Uncharacterized protein</fullName>
    </submittedName>
</protein>
<name>A0A6H1ZN45_9ZZZZ</name>
<dbReference type="AlphaFoldDB" id="A0A6H1ZN45"/>
<accession>A0A6H1ZN45</accession>
<organism evidence="1">
    <name type="scientific">viral metagenome</name>
    <dbReference type="NCBI Taxonomy" id="1070528"/>
    <lineage>
        <taxon>unclassified sequences</taxon>
        <taxon>metagenomes</taxon>
        <taxon>organismal metagenomes</taxon>
    </lineage>
</organism>